<keyword evidence="4" id="KW-1185">Reference proteome</keyword>
<dbReference type="AlphaFoldDB" id="A0AAP9DR43"/>
<dbReference type="EMBL" id="CP041405">
    <property type="protein sequence ID" value="QDM42614.1"/>
    <property type="molecule type" value="Genomic_DNA"/>
</dbReference>
<dbReference type="RefSeq" id="WP_087440561.1">
    <property type="nucleotide sequence ID" value="NZ_CABMNB010000006.1"/>
</dbReference>
<evidence type="ECO:0000313" key="1">
    <source>
        <dbReference type="EMBL" id="MCY9611201.1"/>
    </source>
</evidence>
<dbReference type="Proteomes" id="UP000315377">
    <property type="component" value="Chromosome"/>
</dbReference>
<sequence>MKQTYHFLSLLRQKLFKRETVPEDDTLIEQPEQPQENETVQNKEVIELSEQLRIIALVNQYAEEFLYPNIKPDPAWFKGFALLNEVFVTQDEDPVYRCNMEVFYQHQSGEKKAAYLVSLVRFAGDSWRIFQVKEVMPC</sequence>
<accession>A0AAP9DR43</accession>
<evidence type="ECO:0000313" key="2">
    <source>
        <dbReference type="EMBL" id="QDM42614.1"/>
    </source>
</evidence>
<reference evidence="2 3" key="1">
    <citation type="submission" date="2019-07" db="EMBL/GenBank/DDBJ databases">
        <title>Paenibacillus thiaminolyticus NRRL B-4156.</title>
        <authorList>
            <person name="Hehnly C."/>
            <person name="Zhang L."/>
        </authorList>
    </citation>
    <scope>NUCLEOTIDE SEQUENCE [LARGE SCALE GENOMIC DNA]</scope>
    <source>
        <strain evidence="2 3">NRRL B-4156</strain>
    </source>
</reference>
<gene>
    <name evidence="2" type="ORF">FLT43_03155</name>
    <name evidence="1" type="ORF">M5W83_29065</name>
</gene>
<protein>
    <submittedName>
        <fullName evidence="2">Uncharacterized protein</fullName>
    </submittedName>
</protein>
<dbReference type="EMBL" id="JAMDMM010000081">
    <property type="protein sequence ID" value="MCY9611201.1"/>
    <property type="molecule type" value="Genomic_DNA"/>
</dbReference>
<proteinExistence type="predicted"/>
<reference evidence="1 4" key="2">
    <citation type="submission" date="2022-05" db="EMBL/GenBank/DDBJ databases">
        <title>Genome Sequencing of Bee-Associated Microbes.</title>
        <authorList>
            <person name="Dunlap C."/>
        </authorList>
    </citation>
    <scope>NUCLEOTIDE SEQUENCE [LARGE SCALE GENOMIC DNA]</scope>
    <source>
        <strain evidence="1 4">NRRL B-14613</strain>
    </source>
</reference>
<dbReference type="GeneID" id="76994978"/>
<evidence type="ECO:0000313" key="3">
    <source>
        <dbReference type="Proteomes" id="UP000315377"/>
    </source>
</evidence>
<organism evidence="2 3">
    <name type="scientific">Paenibacillus thiaminolyticus</name>
    <name type="common">Bacillus thiaminolyticus</name>
    <dbReference type="NCBI Taxonomy" id="49283"/>
    <lineage>
        <taxon>Bacteria</taxon>
        <taxon>Bacillati</taxon>
        <taxon>Bacillota</taxon>
        <taxon>Bacilli</taxon>
        <taxon>Bacillales</taxon>
        <taxon>Paenibacillaceae</taxon>
        <taxon>Paenibacillus</taxon>
    </lineage>
</organism>
<name>A0AAP9DR43_PANTH</name>
<evidence type="ECO:0000313" key="4">
    <source>
        <dbReference type="Proteomes" id="UP001209276"/>
    </source>
</evidence>
<dbReference type="Proteomes" id="UP001209276">
    <property type="component" value="Unassembled WGS sequence"/>
</dbReference>